<dbReference type="EMBL" id="LACI01000020">
    <property type="protein sequence ID" value="KJU87767.1"/>
    <property type="molecule type" value="Genomic_DNA"/>
</dbReference>
<reference evidence="1 2" key="1">
    <citation type="submission" date="2015-02" db="EMBL/GenBank/DDBJ databases">
        <title>Single-cell genomics of uncultivated deep-branching MTB reveals a conserved set of magnetosome genes.</title>
        <authorList>
            <person name="Kolinko S."/>
            <person name="Richter M."/>
            <person name="Glockner F.O."/>
            <person name="Brachmann A."/>
            <person name="Schuler D."/>
        </authorList>
    </citation>
    <scope>NUCLEOTIDE SEQUENCE [LARGE SCALE GENOMIC DNA]</scope>
    <source>
        <strain evidence="1">TM-1</strain>
    </source>
</reference>
<proteinExistence type="predicted"/>
<accession>A0A0F3H0Y9</accession>
<keyword evidence="2" id="KW-1185">Reference proteome</keyword>
<organism evidence="1 2">
    <name type="scientific">Candidatus Magnetobacterium bavaricum</name>
    <dbReference type="NCBI Taxonomy" id="29290"/>
    <lineage>
        <taxon>Bacteria</taxon>
        <taxon>Pseudomonadati</taxon>
        <taxon>Nitrospirota</taxon>
        <taxon>Thermodesulfovibrionia</taxon>
        <taxon>Thermodesulfovibrionales</taxon>
        <taxon>Candidatus Magnetobacteriaceae</taxon>
        <taxon>Candidatus Magnetobacterium</taxon>
    </lineage>
</organism>
<comment type="caution">
    <text evidence="1">The sequence shown here is derived from an EMBL/GenBank/DDBJ whole genome shotgun (WGS) entry which is preliminary data.</text>
</comment>
<protein>
    <submittedName>
        <fullName evidence="1">Uncharacterized protein</fullName>
    </submittedName>
</protein>
<dbReference type="AlphaFoldDB" id="A0A0F3H0Y9"/>
<name>A0A0F3H0Y9_9BACT</name>
<sequence>MATMSGTSSAMKPMWCSSSVLYLKETGSSLLNASMASSDVRLCMSFLYSRLEAFVHTPPVVT</sequence>
<dbReference type="Proteomes" id="UP000033423">
    <property type="component" value="Unassembled WGS sequence"/>
</dbReference>
<evidence type="ECO:0000313" key="1">
    <source>
        <dbReference type="EMBL" id="KJU87767.1"/>
    </source>
</evidence>
<gene>
    <name evidence="1" type="ORF">MBAV_000038</name>
</gene>
<evidence type="ECO:0000313" key="2">
    <source>
        <dbReference type="Proteomes" id="UP000033423"/>
    </source>
</evidence>